<evidence type="ECO:0000256" key="2">
    <source>
        <dbReference type="ARBA" id="ARBA00022737"/>
    </source>
</evidence>
<dbReference type="InterPro" id="IPR036322">
    <property type="entry name" value="WD40_repeat_dom_sf"/>
</dbReference>
<evidence type="ECO:0000313" key="6">
    <source>
        <dbReference type="Proteomes" id="UP000183567"/>
    </source>
</evidence>
<dbReference type="SMART" id="SM00320">
    <property type="entry name" value="WD40"/>
    <property type="match status" value="1"/>
</dbReference>
<feature type="repeat" description="WD" evidence="3">
    <location>
        <begin position="1"/>
        <end position="35"/>
    </location>
</feature>
<comment type="caution">
    <text evidence="5">The sequence shown here is derived from an EMBL/GenBank/DDBJ whole genome shotgun (WGS) entry which is preliminary data.</text>
</comment>
<name>A0A1J8PIQ9_9AGAM</name>
<feature type="non-terminal residue" evidence="5">
    <location>
        <position position="95"/>
    </location>
</feature>
<feature type="region of interest" description="Disordered" evidence="4">
    <location>
        <begin position="72"/>
        <end position="95"/>
    </location>
</feature>
<dbReference type="STRING" id="180088.A0A1J8PIQ9"/>
<dbReference type="InterPro" id="IPR001680">
    <property type="entry name" value="WD40_rpt"/>
</dbReference>
<dbReference type="Proteomes" id="UP000183567">
    <property type="component" value="Unassembled WGS sequence"/>
</dbReference>
<dbReference type="OrthoDB" id="2690379at2759"/>
<accession>A0A1J8PIQ9</accession>
<dbReference type="PANTHER" id="PTHR19848">
    <property type="entry name" value="WD40 REPEAT PROTEIN"/>
    <property type="match status" value="1"/>
</dbReference>
<feature type="compositionally biased region" description="Basic and acidic residues" evidence="4">
    <location>
        <begin position="72"/>
        <end position="84"/>
    </location>
</feature>
<proteinExistence type="predicted"/>
<organism evidence="5 6">
    <name type="scientific">Rhizopogon vesiculosus</name>
    <dbReference type="NCBI Taxonomy" id="180088"/>
    <lineage>
        <taxon>Eukaryota</taxon>
        <taxon>Fungi</taxon>
        <taxon>Dikarya</taxon>
        <taxon>Basidiomycota</taxon>
        <taxon>Agaricomycotina</taxon>
        <taxon>Agaricomycetes</taxon>
        <taxon>Agaricomycetidae</taxon>
        <taxon>Boletales</taxon>
        <taxon>Suillineae</taxon>
        <taxon>Rhizopogonaceae</taxon>
        <taxon>Rhizopogon</taxon>
    </lineage>
</organism>
<keyword evidence="6" id="KW-1185">Reference proteome</keyword>
<protein>
    <submittedName>
        <fullName evidence="5">Uncharacterized protein</fullName>
    </submittedName>
</protein>
<dbReference type="InterPro" id="IPR015943">
    <property type="entry name" value="WD40/YVTN_repeat-like_dom_sf"/>
</dbReference>
<feature type="repeat" description="WD" evidence="3">
    <location>
        <begin position="35"/>
        <end position="76"/>
    </location>
</feature>
<dbReference type="PANTHER" id="PTHR19848:SF6">
    <property type="entry name" value="E3 UBIQUITIN-PROTEIN LIGASE TRAF7"/>
    <property type="match status" value="1"/>
</dbReference>
<gene>
    <name evidence="5" type="ORF">AZE42_01855</name>
</gene>
<dbReference type="Gene3D" id="2.130.10.10">
    <property type="entry name" value="YVTN repeat-like/Quinoprotein amine dehydrogenase"/>
    <property type="match status" value="1"/>
</dbReference>
<dbReference type="PROSITE" id="PS50082">
    <property type="entry name" value="WD_REPEATS_2"/>
    <property type="match status" value="2"/>
</dbReference>
<dbReference type="GO" id="GO:0005730">
    <property type="term" value="C:nucleolus"/>
    <property type="evidence" value="ECO:0007669"/>
    <property type="project" value="TreeGrafter"/>
</dbReference>
<evidence type="ECO:0000256" key="1">
    <source>
        <dbReference type="ARBA" id="ARBA00022574"/>
    </source>
</evidence>
<keyword evidence="2" id="KW-0677">Repeat</keyword>
<dbReference type="EMBL" id="LVVM01006583">
    <property type="protein sequence ID" value="OJA07675.1"/>
    <property type="molecule type" value="Genomic_DNA"/>
</dbReference>
<dbReference type="SUPFAM" id="SSF50978">
    <property type="entry name" value="WD40 repeat-like"/>
    <property type="match status" value="1"/>
</dbReference>
<sequence>MNALVVNSTGTLVASASYDNDVRLWQLSDQRTIAIFKHSNPVYCVAFSMDGKHILSGGVDTKILEWKVSEDASLEDAPKEHASEDTVPETAAEDQ</sequence>
<evidence type="ECO:0000313" key="5">
    <source>
        <dbReference type="EMBL" id="OJA07675.1"/>
    </source>
</evidence>
<dbReference type="AlphaFoldDB" id="A0A1J8PIQ9"/>
<dbReference type="PROSITE" id="PS50294">
    <property type="entry name" value="WD_REPEATS_REGION"/>
    <property type="match status" value="2"/>
</dbReference>
<dbReference type="GO" id="GO:0000027">
    <property type="term" value="P:ribosomal large subunit assembly"/>
    <property type="evidence" value="ECO:0007669"/>
    <property type="project" value="TreeGrafter"/>
</dbReference>
<evidence type="ECO:0000256" key="3">
    <source>
        <dbReference type="PROSITE-ProRule" id="PRU00221"/>
    </source>
</evidence>
<dbReference type="Pfam" id="PF00400">
    <property type="entry name" value="WD40"/>
    <property type="match status" value="2"/>
</dbReference>
<keyword evidence="1 3" id="KW-0853">WD repeat</keyword>
<reference evidence="5 6" key="1">
    <citation type="submission" date="2016-03" db="EMBL/GenBank/DDBJ databases">
        <title>Comparative genomics of the ectomycorrhizal sister species Rhizopogon vinicolor and Rhizopogon vesiculosus (Basidiomycota: Boletales) reveals a divergence of the mating type B locus.</title>
        <authorList>
            <person name="Mujic A.B."/>
            <person name="Kuo A."/>
            <person name="Tritt A."/>
            <person name="Lipzen A."/>
            <person name="Chen C."/>
            <person name="Johnson J."/>
            <person name="Sharma A."/>
            <person name="Barry K."/>
            <person name="Grigoriev I.V."/>
            <person name="Spatafora J.W."/>
        </authorList>
    </citation>
    <scope>NUCLEOTIDE SEQUENCE [LARGE SCALE GENOMIC DNA]</scope>
    <source>
        <strain evidence="5 6">AM-OR11-056</strain>
    </source>
</reference>
<evidence type="ECO:0000256" key="4">
    <source>
        <dbReference type="SAM" id="MobiDB-lite"/>
    </source>
</evidence>